<evidence type="ECO:0000256" key="2">
    <source>
        <dbReference type="ARBA" id="ARBA00023002"/>
    </source>
</evidence>
<dbReference type="Proteomes" id="UP001358417">
    <property type="component" value="Unassembled WGS sequence"/>
</dbReference>
<proteinExistence type="inferred from homology"/>
<protein>
    <submittedName>
        <fullName evidence="3">Uncharacterized protein</fullName>
    </submittedName>
</protein>
<evidence type="ECO:0000256" key="1">
    <source>
        <dbReference type="ARBA" id="ARBA00006484"/>
    </source>
</evidence>
<dbReference type="AlphaFoldDB" id="A0AAV9MWD2"/>
<dbReference type="InterPro" id="IPR002347">
    <property type="entry name" value="SDR_fam"/>
</dbReference>
<evidence type="ECO:0000313" key="4">
    <source>
        <dbReference type="Proteomes" id="UP001358417"/>
    </source>
</evidence>
<dbReference type="PANTHER" id="PTHR44229:SF4">
    <property type="entry name" value="15-HYDROXYPROSTAGLANDIN DEHYDROGENASE [NAD(+)]"/>
    <property type="match status" value="1"/>
</dbReference>
<dbReference type="Gene3D" id="3.40.50.720">
    <property type="entry name" value="NAD(P)-binding Rossmann-like Domain"/>
    <property type="match status" value="1"/>
</dbReference>
<keyword evidence="4" id="KW-1185">Reference proteome</keyword>
<name>A0AAV9MWD2_9EURO</name>
<dbReference type="InterPro" id="IPR036291">
    <property type="entry name" value="NAD(P)-bd_dom_sf"/>
</dbReference>
<dbReference type="PANTHER" id="PTHR44229">
    <property type="entry name" value="15-HYDROXYPROSTAGLANDIN DEHYDROGENASE [NAD(+)]"/>
    <property type="match status" value="1"/>
</dbReference>
<dbReference type="GO" id="GO:0005737">
    <property type="term" value="C:cytoplasm"/>
    <property type="evidence" value="ECO:0007669"/>
    <property type="project" value="TreeGrafter"/>
</dbReference>
<dbReference type="RefSeq" id="XP_064701355.1">
    <property type="nucleotide sequence ID" value="XM_064852380.1"/>
</dbReference>
<accession>A0AAV9MWD2</accession>
<gene>
    <name evidence="3" type="ORF">LTR84_008836</name>
</gene>
<sequence>MSQESAYVTGGASGIGKEVVRMLVKNNIRVFVADRDQEGAQKLADELNKASDHAVCVSHVDVADWNSQAKAFSQAVADFGRIDYVYPIAGIGEKPWIPNDPSSSGFVMPNLSAIDIDLTGVLYTVGLAVQQFRRQEPGKNGFRGKSQNLTITVPIYTAAKHGVTGFVRSYGKYLPEEKITLNSVNPNVIRTNISTASFYDSLEDKGLLTPIEGVVDAFEKLLGTNDTSGEIFEIGPNWKKQGPVKKKAPEYLDKESETVIDLIYQRSRPLHLPR</sequence>
<dbReference type="SUPFAM" id="SSF51735">
    <property type="entry name" value="NAD(P)-binding Rossmann-fold domains"/>
    <property type="match status" value="1"/>
</dbReference>
<comment type="caution">
    <text evidence="3">The sequence shown here is derived from an EMBL/GenBank/DDBJ whole genome shotgun (WGS) entry which is preliminary data.</text>
</comment>
<dbReference type="PRINTS" id="PR00081">
    <property type="entry name" value="GDHRDH"/>
</dbReference>
<comment type="similarity">
    <text evidence="1">Belongs to the short-chain dehydrogenases/reductases (SDR) family.</text>
</comment>
<reference evidence="3 4" key="1">
    <citation type="submission" date="2023-08" db="EMBL/GenBank/DDBJ databases">
        <title>Black Yeasts Isolated from many extreme environments.</title>
        <authorList>
            <person name="Coleine C."/>
            <person name="Stajich J.E."/>
            <person name="Selbmann L."/>
        </authorList>
    </citation>
    <scope>NUCLEOTIDE SEQUENCE [LARGE SCALE GENOMIC DNA]</scope>
    <source>
        <strain evidence="3 4">CCFEE 5792</strain>
    </source>
</reference>
<dbReference type="GeneID" id="89976998"/>
<organism evidence="3 4">
    <name type="scientific">Exophiala bonariae</name>
    <dbReference type="NCBI Taxonomy" id="1690606"/>
    <lineage>
        <taxon>Eukaryota</taxon>
        <taxon>Fungi</taxon>
        <taxon>Dikarya</taxon>
        <taxon>Ascomycota</taxon>
        <taxon>Pezizomycotina</taxon>
        <taxon>Eurotiomycetes</taxon>
        <taxon>Chaetothyriomycetidae</taxon>
        <taxon>Chaetothyriales</taxon>
        <taxon>Herpotrichiellaceae</taxon>
        <taxon>Exophiala</taxon>
    </lineage>
</organism>
<evidence type="ECO:0000313" key="3">
    <source>
        <dbReference type="EMBL" id="KAK5045744.1"/>
    </source>
</evidence>
<dbReference type="Pfam" id="PF00106">
    <property type="entry name" value="adh_short"/>
    <property type="match status" value="1"/>
</dbReference>
<dbReference type="EMBL" id="JAVRRD010000034">
    <property type="protein sequence ID" value="KAK5045744.1"/>
    <property type="molecule type" value="Genomic_DNA"/>
</dbReference>
<keyword evidence="2" id="KW-0560">Oxidoreductase</keyword>
<dbReference type="GO" id="GO:0016616">
    <property type="term" value="F:oxidoreductase activity, acting on the CH-OH group of donors, NAD or NADP as acceptor"/>
    <property type="evidence" value="ECO:0007669"/>
    <property type="project" value="TreeGrafter"/>
</dbReference>